<gene>
    <name evidence="2" type="ORF">GGG17_05165</name>
</gene>
<reference evidence="2 3" key="1">
    <citation type="submission" date="2019-11" db="EMBL/GenBank/DDBJ databases">
        <title>Whole genome sequencing identifies a novel species of the genus Arsenicicoccus isolated from human blood.</title>
        <authorList>
            <person name="Jeong J.H."/>
            <person name="Kweon O.J."/>
            <person name="Kim H.R."/>
            <person name="Kim T.-H."/>
            <person name="Ha S.-M."/>
            <person name="Lee M.-K."/>
        </authorList>
    </citation>
    <scope>NUCLEOTIDE SEQUENCE [LARGE SCALE GENOMIC DNA]</scope>
    <source>
        <strain evidence="2 3">MKL-02</strain>
    </source>
</reference>
<dbReference type="AlphaFoldDB" id="A0A6I3IAX1"/>
<organism evidence="2 3">
    <name type="scientific">Arsenicicoccus cauae</name>
    <dbReference type="NCBI Taxonomy" id="2663847"/>
    <lineage>
        <taxon>Bacteria</taxon>
        <taxon>Bacillati</taxon>
        <taxon>Actinomycetota</taxon>
        <taxon>Actinomycetes</taxon>
        <taxon>Micrococcales</taxon>
        <taxon>Intrasporangiaceae</taxon>
        <taxon>Arsenicicoccus</taxon>
    </lineage>
</organism>
<keyword evidence="1" id="KW-0812">Transmembrane</keyword>
<evidence type="ECO:0000313" key="2">
    <source>
        <dbReference type="EMBL" id="MTB71368.1"/>
    </source>
</evidence>
<keyword evidence="1" id="KW-0472">Membrane</keyword>
<evidence type="ECO:0000313" key="3">
    <source>
        <dbReference type="Proteomes" id="UP000431092"/>
    </source>
</evidence>
<sequence>MPHSLVVAFRVLSATVGALAHYLLVILAVCAAWTGAGSVADNVMTGAIGVVAALVLMERSLAHRGARLDVRRVARSTERRTLIAAGIGAVIAYLVAGLDSAITGAALVWLALGLRDHLEAAARKHRIGSQVAAALGVSDGVLAETMWDAGRDGTVTVTVLAALAAGAAFLWIRRKRA</sequence>
<feature type="transmembrane region" description="Helical" evidence="1">
    <location>
        <begin position="42"/>
        <end position="61"/>
    </location>
</feature>
<dbReference type="RefSeq" id="WP_154592706.1">
    <property type="nucleotide sequence ID" value="NZ_WLVL01000019.1"/>
</dbReference>
<feature type="transmembrane region" description="Helical" evidence="1">
    <location>
        <begin position="153"/>
        <end position="172"/>
    </location>
</feature>
<feature type="transmembrane region" description="Helical" evidence="1">
    <location>
        <begin position="12"/>
        <end position="36"/>
    </location>
</feature>
<comment type="caution">
    <text evidence="2">The sequence shown here is derived from an EMBL/GenBank/DDBJ whole genome shotgun (WGS) entry which is preliminary data.</text>
</comment>
<dbReference type="Proteomes" id="UP000431092">
    <property type="component" value="Unassembled WGS sequence"/>
</dbReference>
<feature type="transmembrane region" description="Helical" evidence="1">
    <location>
        <begin position="82"/>
        <end position="112"/>
    </location>
</feature>
<protein>
    <submittedName>
        <fullName evidence="2">Uncharacterized protein</fullName>
    </submittedName>
</protein>
<accession>A0A6I3IAX1</accession>
<keyword evidence="1" id="KW-1133">Transmembrane helix</keyword>
<proteinExistence type="predicted"/>
<keyword evidence="3" id="KW-1185">Reference proteome</keyword>
<name>A0A6I3IAX1_9MICO</name>
<dbReference type="EMBL" id="WLVL01000019">
    <property type="protein sequence ID" value="MTB71368.1"/>
    <property type="molecule type" value="Genomic_DNA"/>
</dbReference>
<evidence type="ECO:0000256" key="1">
    <source>
        <dbReference type="SAM" id="Phobius"/>
    </source>
</evidence>